<dbReference type="KEGG" id="xop:PXO_02771"/>
<dbReference type="EMBL" id="CP000967">
    <property type="protein sequence ID" value="ACD61442.1"/>
    <property type="molecule type" value="Genomic_DNA"/>
</dbReference>
<reference evidence="2 3" key="1">
    <citation type="journal article" date="2008" name="BMC Genomics">
        <title>Genome sequence and rapid evolution of the rice pathogen Xanthomonas oryzae pv. oryzae PXO99A.</title>
        <authorList>
            <person name="Salzberg S.L."/>
            <person name="Sommer D.D."/>
            <person name="Schatz M.C."/>
            <person name="Phillippy A.M."/>
            <person name="Rabinowicz P.D."/>
            <person name="Tsuge S."/>
            <person name="Furutani A."/>
            <person name="Ochiai H."/>
            <person name="Delcher A.L."/>
            <person name="Kelley D."/>
            <person name="Madupu R."/>
            <person name="Puiu D."/>
            <person name="Radune D."/>
            <person name="Shumway M."/>
            <person name="Trapnell C."/>
            <person name="Aparna G."/>
            <person name="Jha G."/>
            <person name="Pandey A."/>
            <person name="Patil P.B."/>
            <person name="Ishihara H."/>
            <person name="Meyer D.F."/>
            <person name="Szurek B."/>
            <person name="Verdier V."/>
            <person name="Koebnik R."/>
            <person name="Dow J.M."/>
            <person name="Ryan R.P."/>
            <person name="Hirata H."/>
            <person name="Tsuyumu S."/>
            <person name="Won Lee S."/>
            <person name="Seo Y.S."/>
            <person name="Sriariyanum M."/>
            <person name="Ronald P.C."/>
            <person name="Sonti R.V."/>
            <person name="Van Sluys M.A."/>
            <person name="Leach J.E."/>
            <person name="White F.F."/>
            <person name="Bogdanove A.J."/>
        </authorList>
    </citation>
    <scope>NUCLEOTIDE SEQUENCE [LARGE SCALE GENOMIC DNA]</scope>
    <source>
        <strain evidence="2 3">PXO99A</strain>
    </source>
</reference>
<feature type="compositionally biased region" description="Low complexity" evidence="1">
    <location>
        <begin position="42"/>
        <end position="58"/>
    </location>
</feature>
<evidence type="ECO:0000256" key="1">
    <source>
        <dbReference type="SAM" id="MobiDB-lite"/>
    </source>
</evidence>
<gene>
    <name evidence="2" type="ordered locus">PXO_02771</name>
</gene>
<name>A0A0K0GQM2_XANOP</name>
<dbReference type="Proteomes" id="UP000001740">
    <property type="component" value="Chromosome"/>
</dbReference>
<sequence>MPVAYALKEALPHPAMANNAGMPDAPDDAPPCAVTYRRNERTTATSAASAGAIPPSSSCDMQGR</sequence>
<organism evidence="2 3">
    <name type="scientific">Xanthomonas oryzae pv. oryzae (strain PXO99A)</name>
    <dbReference type="NCBI Taxonomy" id="360094"/>
    <lineage>
        <taxon>Bacteria</taxon>
        <taxon>Pseudomonadati</taxon>
        <taxon>Pseudomonadota</taxon>
        <taxon>Gammaproteobacteria</taxon>
        <taxon>Lysobacterales</taxon>
        <taxon>Lysobacteraceae</taxon>
        <taxon>Xanthomonas</taxon>
    </lineage>
</organism>
<evidence type="ECO:0000313" key="2">
    <source>
        <dbReference type="EMBL" id="ACD61442.1"/>
    </source>
</evidence>
<proteinExistence type="predicted"/>
<protein>
    <submittedName>
        <fullName evidence="2">Uncharacterized protein</fullName>
    </submittedName>
</protein>
<evidence type="ECO:0000313" key="3">
    <source>
        <dbReference type="Proteomes" id="UP000001740"/>
    </source>
</evidence>
<dbReference type="PATRIC" id="fig|291331.8.peg.395"/>
<accession>A0A0K0GQM2</accession>
<dbReference type="HOGENOM" id="CLU_2866757_0_0_6"/>
<dbReference type="AlphaFoldDB" id="A0A0K0GQM2"/>
<feature type="region of interest" description="Disordered" evidence="1">
    <location>
        <begin position="40"/>
        <end position="64"/>
    </location>
</feature>